<dbReference type="Pfam" id="PF01135">
    <property type="entry name" value="PCMT"/>
    <property type="match status" value="1"/>
</dbReference>
<dbReference type="Gene3D" id="3.40.50.150">
    <property type="entry name" value="Vaccinia Virus protein VP39"/>
    <property type="match status" value="1"/>
</dbReference>
<evidence type="ECO:0000256" key="1">
    <source>
        <dbReference type="ARBA" id="ARBA00005369"/>
    </source>
</evidence>
<sequence>MDLAQARFNMVEQQIRPAEVLDEKVLDLLLVVKREDFIPEAWRNLAFVDMETPIKADVRTLPPRIEARLVQEVAVKPTDKILEVGTGCGYTTALLAKLGRHVYSVDIDPELTEMARANLDKAGIRNVTLETGDAAQGWAANAPYDIIVISGSVPVLPTQFVDQLNRGGRIFAIVGDAPIMRVTVFTKEADGKLSERQFMETVVTPLTNAAQPKRFSF</sequence>
<dbReference type="CDD" id="cd02440">
    <property type="entry name" value="AdoMet_MTases"/>
    <property type="match status" value="1"/>
</dbReference>
<organism evidence="4 5">
    <name type="scientific">Leeia speluncae</name>
    <dbReference type="NCBI Taxonomy" id="2884804"/>
    <lineage>
        <taxon>Bacteria</taxon>
        <taxon>Pseudomonadati</taxon>
        <taxon>Pseudomonadota</taxon>
        <taxon>Betaproteobacteria</taxon>
        <taxon>Neisseriales</taxon>
        <taxon>Leeiaceae</taxon>
        <taxon>Leeia</taxon>
    </lineage>
</organism>
<dbReference type="PANTHER" id="PTHR11579:SF18">
    <property type="entry name" value="PROTEIN-L-ISOASPARTATE O-METHYLTRANSFERASE"/>
    <property type="match status" value="1"/>
</dbReference>
<evidence type="ECO:0000313" key="5">
    <source>
        <dbReference type="Proteomes" id="UP001165395"/>
    </source>
</evidence>
<evidence type="ECO:0000256" key="3">
    <source>
        <dbReference type="ARBA" id="ARBA00030757"/>
    </source>
</evidence>
<dbReference type="SUPFAM" id="SSF53335">
    <property type="entry name" value="S-adenosyl-L-methionine-dependent methyltransferases"/>
    <property type="match status" value="1"/>
</dbReference>
<dbReference type="InterPro" id="IPR029063">
    <property type="entry name" value="SAM-dependent_MTases_sf"/>
</dbReference>
<proteinExistence type="inferred from homology"/>
<dbReference type="EMBL" id="JAJBZT010000003">
    <property type="protein sequence ID" value="MCB6183407.1"/>
    <property type="molecule type" value="Genomic_DNA"/>
</dbReference>
<dbReference type="InterPro" id="IPR000682">
    <property type="entry name" value="PCMT"/>
</dbReference>
<dbReference type="Proteomes" id="UP001165395">
    <property type="component" value="Unassembled WGS sequence"/>
</dbReference>
<name>A0ABS8D5G4_9NEIS</name>
<comment type="caution">
    <text evidence="4">The sequence shown here is derived from an EMBL/GenBank/DDBJ whole genome shotgun (WGS) entry which is preliminary data.</text>
</comment>
<keyword evidence="5" id="KW-1185">Reference proteome</keyword>
<evidence type="ECO:0000256" key="2">
    <source>
        <dbReference type="ARBA" id="ARBA00013346"/>
    </source>
</evidence>
<accession>A0ABS8D5G4</accession>
<reference evidence="4" key="1">
    <citation type="submission" date="2021-10" db="EMBL/GenBank/DDBJ databases">
        <title>The complete genome sequence of Leeia sp. TBRC 13508.</title>
        <authorList>
            <person name="Charoenyingcharoen P."/>
            <person name="Yukphan P."/>
        </authorList>
    </citation>
    <scope>NUCLEOTIDE SEQUENCE</scope>
    <source>
        <strain evidence="4">TBRC 13508</strain>
    </source>
</reference>
<evidence type="ECO:0000313" key="4">
    <source>
        <dbReference type="EMBL" id="MCB6183407.1"/>
    </source>
</evidence>
<protein>
    <recommendedName>
        <fullName evidence="2">Protein-L-isoaspartate O-methyltransferase</fullName>
    </recommendedName>
    <alternativeName>
        <fullName evidence="3">Protein L-isoaspartyl methyltransferase</fullName>
    </alternativeName>
</protein>
<dbReference type="RefSeq" id="WP_227180140.1">
    <property type="nucleotide sequence ID" value="NZ_JAJBZT010000003.1"/>
</dbReference>
<gene>
    <name evidence="4" type="ORF">LIN78_07595</name>
</gene>
<comment type="similarity">
    <text evidence="1">Belongs to the methyltransferase superfamily. L-isoaspartyl/D-aspartyl protein methyltransferase family.</text>
</comment>
<dbReference type="PANTHER" id="PTHR11579">
    <property type="entry name" value="PROTEIN-L-ISOASPARTATE O-METHYLTRANSFERASE"/>
    <property type="match status" value="1"/>
</dbReference>